<feature type="chain" id="PRO_5040835588" evidence="1">
    <location>
        <begin position="26"/>
        <end position="182"/>
    </location>
</feature>
<comment type="caution">
    <text evidence="2">The sequence shown here is derived from an EMBL/GenBank/DDBJ whole genome shotgun (WGS) entry which is preliminary data.</text>
</comment>
<feature type="signal peptide" evidence="1">
    <location>
        <begin position="1"/>
        <end position="25"/>
    </location>
</feature>
<gene>
    <name evidence="2" type="ORF">C8J55DRAFT_494003</name>
</gene>
<dbReference type="AlphaFoldDB" id="A0A9W9DD80"/>
<keyword evidence="1" id="KW-0732">Signal</keyword>
<organism evidence="2 3">
    <name type="scientific">Lentinula lateritia</name>
    <dbReference type="NCBI Taxonomy" id="40482"/>
    <lineage>
        <taxon>Eukaryota</taxon>
        <taxon>Fungi</taxon>
        <taxon>Dikarya</taxon>
        <taxon>Basidiomycota</taxon>
        <taxon>Agaricomycotina</taxon>
        <taxon>Agaricomycetes</taxon>
        <taxon>Agaricomycetidae</taxon>
        <taxon>Agaricales</taxon>
        <taxon>Marasmiineae</taxon>
        <taxon>Omphalotaceae</taxon>
        <taxon>Lentinula</taxon>
    </lineage>
</organism>
<evidence type="ECO:0000313" key="3">
    <source>
        <dbReference type="Proteomes" id="UP001150238"/>
    </source>
</evidence>
<name>A0A9W9DD80_9AGAR</name>
<evidence type="ECO:0000256" key="1">
    <source>
        <dbReference type="SAM" id="SignalP"/>
    </source>
</evidence>
<reference evidence="2" key="2">
    <citation type="journal article" date="2023" name="Proc. Natl. Acad. Sci. U.S.A.">
        <title>A global phylogenomic analysis of the shiitake genus Lentinula.</title>
        <authorList>
            <person name="Sierra-Patev S."/>
            <person name="Min B."/>
            <person name="Naranjo-Ortiz M."/>
            <person name="Looney B."/>
            <person name="Konkel Z."/>
            <person name="Slot J.C."/>
            <person name="Sakamoto Y."/>
            <person name="Steenwyk J.L."/>
            <person name="Rokas A."/>
            <person name="Carro J."/>
            <person name="Camarero S."/>
            <person name="Ferreira P."/>
            <person name="Molpeceres G."/>
            <person name="Ruiz-Duenas F.J."/>
            <person name="Serrano A."/>
            <person name="Henrissat B."/>
            <person name="Drula E."/>
            <person name="Hughes K.W."/>
            <person name="Mata J.L."/>
            <person name="Ishikawa N.K."/>
            <person name="Vargas-Isla R."/>
            <person name="Ushijima S."/>
            <person name="Smith C.A."/>
            <person name="Donoghue J."/>
            <person name="Ahrendt S."/>
            <person name="Andreopoulos W."/>
            <person name="He G."/>
            <person name="LaButti K."/>
            <person name="Lipzen A."/>
            <person name="Ng V."/>
            <person name="Riley R."/>
            <person name="Sandor L."/>
            <person name="Barry K."/>
            <person name="Martinez A.T."/>
            <person name="Xiao Y."/>
            <person name="Gibbons J.G."/>
            <person name="Terashima K."/>
            <person name="Grigoriev I.V."/>
            <person name="Hibbett D."/>
        </authorList>
    </citation>
    <scope>NUCLEOTIDE SEQUENCE</scope>
    <source>
        <strain evidence="2">Sp2 HRB7682 ss15</strain>
    </source>
</reference>
<accession>A0A9W9DD80</accession>
<protein>
    <submittedName>
        <fullName evidence="2">Uncharacterized protein</fullName>
    </submittedName>
</protein>
<proteinExistence type="predicted"/>
<sequence length="182" mass="21106">MLPQIIASPFFVLPCLWVATVAVFALPMPTGGKDTALVFGPQPPMSVDLTIFMAQMDTLEEHSMIGIGDTQITNTTLIPRKFMRPLEELKEFYHTVPIGEARFKDKQDVQDFIEEMLQVKLPPFSHKGTCRDYIWKVLKELKVRGNIIDPWVLRKYRKIYNERYEKVFKDYYTKKGIESGTI</sequence>
<evidence type="ECO:0000313" key="2">
    <source>
        <dbReference type="EMBL" id="KAJ4464220.1"/>
    </source>
</evidence>
<dbReference type="EMBL" id="JANVFS010000061">
    <property type="protein sequence ID" value="KAJ4464220.1"/>
    <property type="molecule type" value="Genomic_DNA"/>
</dbReference>
<dbReference type="Proteomes" id="UP001150238">
    <property type="component" value="Unassembled WGS sequence"/>
</dbReference>
<reference evidence="2" key="1">
    <citation type="submission" date="2022-08" db="EMBL/GenBank/DDBJ databases">
        <authorList>
            <consortium name="DOE Joint Genome Institute"/>
            <person name="Min B."/>
            <person name="Riley R."/>
            <person name="Sierra-Patev S."/>
            <person name="Naranjo-Ortiz M."/>
            <person name="Looney B."/>
            <person name="Konkel Z."/>
            <person name="Slot J.C."/>
            <person name="Sakamoto Y."/>
            <person name="Steenwyk J.L."/>
            <person name="Rokas A."/>
            <person name="Carro J."/>
            <person name="Camarero S."/>
            <person name="Ferreira P."/>
            <person name="Molpeceres G."/>
            <person name="Ruiz-Duenas F.J."/>
            <person name="Serrano A."/>
            <person name="Henrissat B."/>
            <person name="Drula E."/>
            <person name="Hughes K.W."/>
            <person name="Mata J.L."/>
            <person name="Ishikawa N.K."/>
            <person name="Vargas-Isla R."/>
            <person name="Ushijima S."/>
            <person name="Smith C.A."/>
            <person name="Ahrendt S."/>
            <person name="Andreopoulos W."/>
            <person name="He G."/>
            <person name="Labutti K."/>
            <person name="Lipzen A."/>
            <person name="Ng V."/>
            <person name="Sandor L."/>
            <person name="Barry K."/>
            <person name="Martinez A.T."/>
            <person name="Xiao Y."/>
            <person name="Gibbons J.G."/>
            <person name="Terashima K."/>
            <person name="Hibbett D.S."/>
            <person name="Grigoriev I.V."/>
        </authorList>
    </citation>
    <scope>NUCLEOTIDE SEQUENCE</scope>
    <source>
        <strain evidence="2">Sp2 HRB7682 ss15</strain>
    </source>
</reference>